<comment type="caution">
    <text evidence="4">The sequence shown here is derived from an EMBL/GenBank/DDBJ whole genome shotgun (WGS) entry which is preliminary data.</text>
</comment>
<dbReference type="PANTHER" id="PTHR47926">
    <property type="entry name" value="PENTATRICOPEPTIDE REPEAT-CONTAINING PROTEIN"/>
    <property type="match status" value="1"/>
</dbReference>
<dbReference type="Proteomes" id="UP000237105">
    <property type="component" value="Unassembled WGS sequence"/>
</dbReference>
<dbReference type="Pfam" id="PF13041">
    <property type="entry name" value="PPR_2"/>
    <property type="match status" value="2"/>
</dbReference>
<gene>
    <name evidence="4" type="ORF">PanWU01x14_231560</name>
</gene>
<dbReference type="InterPro" id="IPR046849">
    <property type="entry name" value="E2_motif"/>
</dbReference>
<dbReference type="GO" id="GO:0003723">
    <property type="term" value="F:RNA binding"/>
    <property type="evidence" value="ECO:0007669"/>
    <property type="project" value="InterPro"/>
</dbReference>
<dbReference type="Pfam" id="PF20431">
    <property type="entry name" value="E_motif"/>
    <property type="match status" value="1"/>
</dbReference>
<feature type="repeat" description="PPR" evidence="3">
    <location>
        <begin position="339"/>
        <end position="373"/>
    </location>
</feature>
<evidence type="ECO:0000256" key="2">
    <source>
        <dbReference type="ARBA" id="ARBA00022737"/>
    </source>
</evidence>
<dbReference type="PROSITE" id="PS51375">
    <property type="entry name" value="PPR"/>
    <property type="match status" value="4"/>
</dbReference>
<comment type="similarity">
    <text evidence="1">Belongs to the PPR family. PCMP-H subfamily.</text>
</comment>
<evidence type="ECO:0000313" key="5">
    <source>
        <dbReference type="Proteomes" id="UP000237105"/>
    </source>
</evidence>
<dbReference type="Gene3D" id="1.25.40.10">
    <property type="entry name" value="Tetratricopeptide repeat domain"/>
    <property type="match status" value="5"/>
</dbReference>
<evidence type="ECO:0000256" key="1">
    <source>
        <dbReference type="ARBA" id="ARBA00006643"/>
    </source>
</evidence>
<feature type="repeat" description="PPR" evidence="3">
    <location>
        <begin position="137"/>
        <end position="171"/>
    </location>
</feature>
<name>A0A2P5BKG6_PARAD</name>
<dbReference type="Pfam" id="PF20430">
    <property type="entry name" value="Eplus_motif"/>
    <property type="match status" value="1"/>
</dbReference>
<protein>
    <submittedName>
        <fullName evidence="4">DYW domain containing protein</fullName>
    </submittedName>
</protein>
<dbReference type="FunFam" id="1.25.40.10:FF:000343">
    <property type="entry name" value="Pentatricopeptide repeat-containing protein At3g58590"/>
    <property type="match status" value="2"/>
</dbReference>
<feature type="repeat" description="PPR" evidence="3">
    <location>
        <begin position="238"/>
        <end position="272"/>
    </location>
</feature>
<dbReference type="InterPro" id="IPR046960">
    <property type="entry name" value="PPR_At4g14850-like_plant"/>
</dbReference>
<accession>A0A2P5BKG6</accession>
<dbReference type="EMBL" id="JXTB01000264">
    <property type="protein sequence ID" value="PON49281.1"/>
    <property type="molecule type" value="Genomic_DNA"/>
</dbReference>
<dbReference type="FunFam" id="1.25.40.10:FF:001093">
    <property type="entry name" value="Pentatricopeptide repeat-containing protein At2g34400"/>
    <property type="match status" value="1"/>
</dbReference>
<keyword evidence="5" id="KW-1185">Reference proteome</keyword>
<keyword evidence="2" id="KW-0677">Repeat</keyword>
<organism evidence="4 5">
    <name type="scientific">Parasponia andersonii</name>
    <name type="common">Sponia andersonii</name>
    <dbReference type="NCBI Taxonomy" id="3476"/>
    <lineage>
        <taxon>Eukaryota</taxon>
        <taxon>Viridiplantae</taxon>
        <taxon>Streptophyta</taxon>
        <taxon>Embryophyta</taxon>
        <taxon>Tracheophyta</taxon>
        <taxon>Spermatophyta</taxon>
        <taxon>Magnoliopsida</taxon>
        <taxon>eudicotyledons</taxon>
        <taxon>Gunneridae</taxon>
        <taxon>Pentapetalae</taxon>
        <taxon>rosids</taxon>
        <taxon>fabids</taxon>
        <taxon>Rosales</taxon>
        <taxon>Cannabaceae</taxon>
        <taxon>Parasponia</taxon>
    </lineage>
</organism>
<evidence type="ECO:0000313" key="4">
    <source>
        <dbReference type="EMBL" id="PON49281.1"/>
    </source>
</evidence>
<dbReference type="Pfam" id="PF01535">
    <property type="entry name" value="PPR"/>
    <property type="match status" value="6"/>
</dbReference>
<dbReference type="PANTHER" id="PTHR47926:SF471">
    <property type="entry name" value="DYW DOMAIN-CONTAINING PROTEIN"/>
    <property type="match status" value="1"/>
</dbReference>
<dbReference type="InterPro" id="IPR002885">
    <property type="entry name" value="PPR_rpt"/>
</dbReference>
<dbReference type="GO" id="GO:0009451">
    <property type="term" value="P:RNA modification"/>
    <property type="evidence" value="ECO:0007669"/>
    <property type="project" value="InterPro"/>
</dbReference>
<dbReference type="InterPro" id="IPR011990">
    <property type="entry name" value="TPR-like_helical_dom_sf"/>
</dbReference>
<feature type="repeat" description="PPR" evidence="3">
    <location>
        <begin position="543"/>
        <end position="577"/>
    </location>
</feature>
<evidence type="ECO:0000256" key="3">
    <source>
        <dbReference type="PROSITE-ProRule" id="PRU00708"/>
    </source>
</evidence>
<dbReference type="FunFam" id="1.25.40.10:FF:000381">
    <property type="entry name" value="Pentatricopeptide repeat-containing protein"/>
    <property type="match status" value="1"/>
</dbReference>
<dbReference type="AlphaFoldDB" id="A0A2P5BKG6"/>
<reference evidence="5" key="1">
    <citation type="submission" date="2016-06" db="EMBL/GenBank/DDBJ databases">
        <title>Parallel loss of symbiosis genes in relatives of nitrogen-fixing non-legume Parasponia.</title>
        <authorList>
            <person name="Van Velzen R."/>
            <person name="Holmer R."/>
            <person name="Bu F."/>
            <person name="Rutten L."/>
            <person name="Van Zeijl A."/>
            <person name="Liu W."/>
            <person name="Santuari L."/>
            <person name="Cao Q."/>
            <person name="Sharma T."/>
            <person name="Shen D."/>
            <person name="Roswanjaya Y."/>
            <person name="Wardhani T."/>
            <person name="Kalhor M.S."/>
            <person name="Jansen J."/>
            <person name="Van den Hoogen J."/>
            <person name="Gungor B."/>
            <person name="Hartog M."/>
            <person name="Hontelez J."/>
            <person name="Verver J."/>
            <person name="Yang W.-C."/>
            <person name="Schijlen E."/>
            <person name="Repin R."/>
            <person name="Schilthuizen M."/>
            <person name="Schranz E."/>
            <person name="Heidstra R."/>
            <person name="Miyata K."/>
            <person name="Fedorova E."/>
            <person name="Kohlen W."/>
            <person name="Bisseling T."/>
            <person name="Smit S."/>
            <person name="Geurts R."/>
        </authorList>
    </citation>
    <scope>NUCLEOTIDE SEQUENCE [LARGE SCALE GENOMIC DNA]</scope>
    <source>
        <strain evidence="5">cv. WU1-14</strain>
    </source>
</reference>
<proteinExistence type="inferred from homology"/>
<dbReference type="InterPro" id="IPR046848">
    <property type="entry name" value="E_motif"/>
</dbReference>
<dbReference type="OrthoDB" id="1917369at2759"/>
<sequence>MVTVCSTSASRSWLPASTLPHQSSPPLKTRRPSCCFRVFSWNKVINCRTLKLEKVKACTFSVVLACEDTLFFNDWPQLLQSSIGSKNLHLGRTIHGYLIKKGNRNEAFEGNNLVNMYSKLKRLDDAQQVFDEMPVRDTVTWTSLMKGYSQNGDTKSVFRIASDMFGFGEKFNEHTCTVILKECNSLEDRKRGEQVHGFAIKSGVEKNVSVGTSLISMYSKCGCLSDAEKVFNGIDNKDVRCLNYMILEYGKVGCGEKAMWVFIHLLSSGLEPSEFTYANIISACDGDVGVNEGKQLHGLSVKYGVVGESPIGNALITMYRKHGMVEEVERMFGTMDARDLISWTALLTAYLRRGNADKAVNVFSETLGLGFECDSVYLSILLDGCSEWRNLELGGQIHGFVIKFGYLTDVKIGTALVDMYAKCGDLQSSKRVFNGLSNKTTASFNAILVGYMESYEDDEEDPMVLFNQLRFGGIRPDFITFSRLLSLSAGQASLLKGKNLHAYTIKTGYETDLTVSNAVITMYAKCGSIEEADKTFSSMENHDSVSWNAMICGYALHGHGRRAVSLFADMKKKGFGPDEITALAILQACTYSGLWETGISLFSEMEPEYGVRPVVEHFACMVDLLGRAGKFSEAIDFINKGPFSDSTLLWRTLVNVSKLHGEMEFGILASKRLLDLEPEEAGSYILVSNMYAGGGMLDEAANVRTVMNDLKLGKEAGCSWIEVEDKVHTFVASDMNHPKITEIYAELDVLRDEMQRCLDRSDLHLIGNIS</sequence>
<dbReference type="NCBIfam" id="TIGR00756">
    <property type="entry name" value="PPR"/>
    <property type="match status" value="2"/>
</dbReference>